<keyword evidence="3" id="KW-1185">Reference proteome</keyword>
<name>A0A2H3BRN5_9AGAR</name>
<reference evidence="3" key="1">
    <citation type="journal article" date="2017" name="Nat. Ecol. Evol.">
        <title>Genome expansion and lineage-specific genetic innovations in the forest pathogenic fungi Armillaria.</title>
        <authorList>
            <person name="Sipos G."/>
            <person name="Prasanna A.N."/>
            <person name="Walter M.C."/>
            <person name="O'Connor E."/>
            <person name="Balint B."/>
            <person name="Krizsan K."/>
            <person name="Kiss B."/>
            <person name="Hess J."/>
            <person name="Varga T."/>
            <person name="Slot J."/>
            <person name="Riley R."/>
            <person name="Boka B."/>
            <person name="Rigling D."/>
            <person name="Barry K."/>
            <person name="Lee J."/>
            <person name="Mihaltcheva S."/>
            <person name="LaButti K."/>
            <person name="Lipzen A."/>
            <person name="Waldron R."/>
            <person name="Moloney N.M."/>
            <person name="Sperisen C."/>
            <person name="Kredics L."/>
            <person name="Vagvoelgyi C."/>
            <person name="Patrignani A."/>
            <person name="Fitzpatrick D."/>
            <person name="Nagy I."/>
            <person name="Doyle S."/>
            <person name="Anderson J.B."/>
            <person name="Grigoriev I.V."/>
            <person name="Gueldener U."/>
            <person name="Muensterkoetter M."/>
            <person name="Nagy L.G."/>
        </authorList>
    </citation>
    <scope>NUCLEOTIDE SEQUENCE [LARGE SCALE GENOMIC DNA]</scope>
    <source>
        <strain evidence="3">28-4</strain>
    </source>
</reference>
<feature type="region of interest" description="Disordered" evidence="1">
    <location>
        <begin position="114"/>
        <end position="133"/>
    </location>
</feature>
<dbReference type="Proteomes" id="UP000218334">
    <property type="component" value="Unassembled WGS sequence"/>
</dbReference>
<organism evidence="2 3">
    <name type="scientific">Armillaria solidipes</name>
    <dbReference type="NCBI Taxonomy" id="1076256"/>
    <lineage>
        <taxon>Eukaryota</taxon>
        <taxon>Fungi</taxon>
        <taxon>Dikarya</taxon>
        <taxon>Basidiomycota</taxon>
        <taxon>Agaricomycotina</taxon>
        <taxon>Agaricomycetes</taxon>
        <taxon>Agaricomycetidae</taxon>
        <taxon>Agaricales</taxon>
        <taxon>Marasmiineae</taxon>
        <taxon>Physalacriaceae</taxon>
        <taxon>Armillaria</taxon>
    </lineage>
</organism>
<evidence type="ECO:0000313" key="2">
    <source>
        <dbReference type="EMBL" id="PBK68698.1"/>
    </source>
</evidence>
<dbReference type="AlphaFoldDB" id="A0A2H3BRN5"/>
<gene>
    <name evidence="2" type="ORF">ARMSODRAFT_187491</name>
</gene>
<proteinExistence type="predicted"/>
<accession>A0A2H3BRN5</accession>
<sequence>MRNVPGAIHHRFPLTSKRLTVTKEYEWYRHPRGRAYAYKNPAPMLAFTRNFGHAGLGAEAFLLRGREPALGSRWPFAGMTGPKFGRVNEMKKVTPRRSRRPRWSLFETDSMELVGVPGTDSRESMNSADDEER</sequence>
<protein>
    <submittedName>
        <fullName evidence="2">Uncharacterized protein</fullName>
    </submittedName>
</protein>
<evidence type="ECO:0000313" key="3">
    <source>
        <dbReference type="Proteomes" id="UP000218334"/>
    </source>
</evidence>
<dbReference type="EMBL" id="KZ293431">
    <property type="protein sequence ID" value="PBK68698.1"/>
    <property type="molecule type" value="Genomic_DNA"/>
</dbReference>
<evidence type="ECO:0000256" key="1">
    <source>
        <dbReference type="SAM" id="MobiDB-lite"/>
    </source>
</evidence>